<dbReference type="EMBL" id="QPMT01000012">
    <property type="protein sequence ID" value="KAF4860808.1"/>
    <property type="molecule type" value="Genomic_DNA"/>
</dbReference>
<evidence type="ECO:0000313" key="3">
    <source>
        <dbReference type="EMBL" id="KAF4860808.1"/>
    </source>
</evidence>
<dbReference type="Pfam" id="PF22942">
    <property type="entry name" value="DUF7025"/>
    <property type="match status" value="1"/>
</dbReference>
<comment type="caution">
    <text evidence="3">The sequence shown here is derived from an EMBL/GenBank/DDBJ whole genome shotgun (WGS) entry which is preliminary data.</text>
</comment>
<dbReference type="InterPro" id="IPR003593">
    <property type="entry name" value="AAA+_ATPase"/>
</dbReference>
<name>A0A9P5K5K9_COLSI</name>
<dbReference type="OrthoDB" id="10042665at2759"/>
<dbReference type="Pfam" id="PF00004">
    <property type="entry name" value="AAA"/>
    <property type="match status" value="1"/>
</dbReference>
<dbReference type="InterPro" id="IPR027417">
    <property type="entry name" value="P-loop_NTPase"/>
</dbReference>
<evidence type="ECO:0000256" key="1">
    <source>
        <dbReference type="SAM" id="MobiDB-lite"/>
    </source>
</evidence>
<feature type="region of interest" description="Disordered" evidence="1">
    <location>
        <begin position="1"/>
        <end position="56"/>
    </location>
</feature>
<feature type="compositionally biased region" description="Basic and acidic residues" evidence="1">
    <location>
        <begin position="13"/>
        <end position="37"/>
    </location>
</feature>
<dbReference type="SUPFAM" id="SSF52540">
    <property type="entry name" value="P-loop containing nucleoside triphosphate hydrolases"/>
    <property type="match status" value="1"/>
</dbReference>
<evidence type="ECO:0000259" key="2">
    <source>
        <dbReference type="SMART" id="SM00382"/>
    </source>
</evidence>
<feature type="compositionally biased region" description="Polar residues" evidence="1">
    <location>
        <begin position="1"/>
        <end position="10"/>
    </location>
</feature>
<dbReference type="AlphaFoldDB" id="A0A9P5K5K9"/>
<dbReference type="SMART" id="SM00382">
    <property type="entry name" value="AAA"/>
    <property type="match status" value="1"/>
</dbReference>
<dbReference type="GO" id="GO:0005524">
    <property type="term" value="F:ATP binding"/>
    <property type="evidence" value="ECO:0007669"/>
    <property type="project" value="InterPro"/>
</dbReference>
<dbReference type="Proteomes" id="UP000711996">
    <property type="component" value="Unassembled WGS sequence"/>
</dbReference>
<organism evidence="3 4">
    <name type="scientific">Colletotrichum siamense</name>
    <name type="common">Anthracnose fungus</name>
    <dbReference type="NCBI Taxonomy" id="690259"/>
    <lineage>
        <taxon>Eukaryota</taxon>
        <taxon>Fungi</taxon>
        <taxon>Dikarya</taxon>
        <taxon>Ascomycota</taxon>
        <taxon>Pezizomycotina</taxon>
        <taxon>Sordariomycetes</taxon>
        <taxon>Hypocreomycetidae</taxon>
        <taxon>Glomerellales</taxon>
        <taxon>Glomerellaceae</taxon>
        <taxon>Colletotrichum</taxon>
        <taxon>Colletotrichum gloeosporioides species complex</taxon>
    </lineage>
</organism>
<dbReference type="InterPro" id="IPR054289">
    <property type="entry name" value="DUF7025"/>
</dbReference>
<proteinExistence type="predicted"/>
<reference evidence="3" key="1">
    <citation type="submission" date="2019-06" db="EMBL/GenBank/DDBJ databases">
        <authorList>
            <person name="Gan P."/>
            <person name="Shirasu K."/>
        </authorList>
    </citation>
    <scope>NUCLEOTIDE SEQUENCE [LARGE SCALE GENOMIC DNA]</scope>
    <source>
        <strain evidence="3">CAD2</strain>
    </source>
</reference>
<protein>
    <submittedName>
        <fullName evidence="3">ATPase family AAA domain-containing protein 3B</fullName>
    </submittedName>
</protein>
<keyword evidence="4" id="KW-1185">Reference proteome</keyword>
<accession>A0A9P5K5K9</accession>
<dbReference type="PANTHER" id="PTHR46411:SF2">
    <property type="entry name" value="AAA+ ATPASE DOMAIN-CONTAINING PROTEIN"/>
    <property type="match status" value="1"/>
</dbReference>
<dbReference type="InterPro" id="IPR003959">
    <property type="entry name" value="ATPase_AAA_core"/>
</dbReference>
<evidence type="ECO:0000313" key="4">
    <source>
        <dbReference type="Proteomes" id="UP000711996"/>
    </source>
</evidence>
<feature type="domain" description="AAA+ ATPase" evidence="2">
    <location>
        <begin position="477"/>
        <end position="602"/>
    </location>
</feature>
<sequence length="723" mass="82364">MTSEYSTTSGMGEPHEYIGEEGDKTTESPPISDKEGEAQGIPCAKEPEPDGLDFIDPVEINDGSGADCELHVYESRYDTRGENVVLRVGVKHEFEAPKDRSHAAALVLTRFYSEDKELYSTRLEVRSPYLRKALREVIKSYPGIDFDPANNVWIHEDDASCLFHYREELKVYAESSGDEEMRRHLHMLLQYVKRRFHEEIKRYDATVAKRQASAGSEFKYLWMAYKPGDLLYQKSGEIDTLATLESLTFEEGDLFDDEDEYRGIPRWEMRVKRVQRNGTHLGYVYDKIILKKYEGFAAFSTLDIFPLHFHSESQQIKTRLLARGKKYMSLADIHHCQYNGTAKLSQLINRPTTVKDELIRTRVRQRIMVDFEEFYQNAKGPQPDFQTPGDILGSTSSDIRLEDTDFLICHHEVTGYTLITKRWGFFDVELVHPVNFNEEAFQNLVLEEDKKQLISSLILSRNLEVFSSDDFIEGKGKGVIILLHGPPGVGKTFTAEAMADHARRPLLTANSGQFVGPPPYVESILSRLLHLAERWQALLLLDEADVFMQARNLSDLERNGLVSMLLRILEYFEGTLFLTTNRVGTIDSAFMSRIHLALSYSPLTKEAKQHLWDVWIARACGGERPAWAADKLLKALASFDVSGRDIKNIALLAQAVAKSGQRGMAADDIWKGVTAMTQFQEDFKKSVPDEGLGRNIDGKELTVNQTPSISWAAKAMNHWWYRS</sequence>
<dbReference type="PANTHER" id="PTHR46411">
    <property type="entry name" value="FAMILY ATPASE, PUTATIVE-RELATED"/>
    <property type="match status" value="1"/>
</dbReference>
<dbReference type="Gene3D" id="3.40.50.300">
    <property type="entry name" value="P-loop containing nucleotide triphosphate hydrolases"/>
    <property type="match status" value="1"/>
</dbReference>
<dbReference type="CDD" id="cd19481">
    <property type="entry name" value="RecA-like_protease"/>
    <property type="match status" value="1"/>
</dbReference>
<dbReference type="GO" id="GO:0016887">
    <property type="term" value="F:ATP hydrolysis activity"/>
    <property type="evidence" value="ECO:0007669"/>
    <property type="project" value="InterPro"/>
</dbReference>
<gene>
    <name evidence="3" type="primary">ATAD3B-3</name>
    <name evidence="3" type="ORF">CGCSCA2_v005122</name>
</gene>